<keyword evidence="5 10" id="KW-0418">Kinase</keyword>
<dbReference type="GO" id="GO:0004674">
    <property type="term" value="F:protein serine/threonine kinase activity"/>
    <property type="evidence" value="ECO:0007669"/>
    <property type="project" value="UniProtKB-KW"/>
</dbReference>
<keyword evidence="6" id="KW-0067">ATP-binding</keyword>
<gene>
    <name evidence="10" type="primary">Wnk1_0</name>
    <name evidence="10" type="ORF">E2C01_009075</name>
</gene>
<evidence type="ECO:0000259" key="9">
    <source>
        <dbReference type="Pfam" id="PF12202"/>
    </source>
</evidence>
<keyword evidence="4" id="KW-0547">Nucleotide-binding</keyword>
<dbReference type="Proteomes" id="UP000324222">
    <property type="component" value="Unassembled WGS sequence"/>
</dbReference>
<evidence type="ECO:0000256" key="1">
    <source>
        <dbReference type="ARBA" id="ARBA00012513"/>
    </source>
</evidence>
<dbReference type="OrthoDB" id="4062651at2759"/>
<keyword evidence="3" id="KW-0808">Transferase</keyword>
<dbReference type="InterPro" id="IPR024678">
    <property type="entry name" value="Kinase_OSR1/WNK_CCT"/>
</dbReference>
<dbReference type="EC" id="2.7.11.1" evidence="1"/>
<dbReference type="AlphaFoldDB" id="A0A5B7D560"/>
<protein>
    <recommendedName>
        <fullName evidence="1">non-specific serine/threonine protein kinase</fullName>
        <ecNumber evidence="1">2.7.11.1</ecNumber>
    </recommendedName>
</protein>
<sequence>MCYSNDRPTVKDLLNHEFFQEDTGIKVDLANKEEAIATDVGKVVLRLRVVDAKKRKDKHKENEAIQFDFDMEKDNPDKIAEGMVLS</sequence>
<dbReference type="Gene3D" id="3.10.20.90">
    <property type="entry name" value="Phosphatidylinositol 3-kinase Catalytic Subunit, Chain A, domain 1"/>
    <property type="match status" value="1"/>
</dbReference>
<evidence type="ECO:0000256" key="6">
    <source>
        <dbReference type="ARBA" id="ARBA00022840"/>
    </source>
</evidence>
<organism evidence="10 11">
    <name type="scientific">Portunus trituberculatus</name>
    <name type="common">Swimming crab</name>
    <name type="synonym">Neptunus trituberculatus</name>
    <dbReference type="NCBI Taxonomy" id="210409"/>
    <lineage>
        <taxon>Eukaryota</taxon>
        <taxon>Metazoa</taxon>
        <taxon>Ecdysozoa</taxon>
        <taxon>Arthropoda</taxon>
        <taxon>Crustacea</taxon>
        <taxon>Multicrustacea</taxon>
        <taxon>Malacostraca</taxon>
        <taxon>Eumalacostraca</taxon>
        <taxon>Eucarida</taxon>
        <taxon>Decapoda</taxon>
        <taxon>Pleocyemata</taxon>
        <taxon>Brachyura</taxon>
        <taxon>Eubrachyura</taxon>
        <taxon>Portunoidea</taxon>
        <taxon>Portunidae</taxon>
        <taxon>Portuninae</taxon>
        <taxon>Portunus</taxon>
    </lineage>
</organism>
<reference evidence="10 11" key="1">
    <citation type="submission" date="2019-05" db="EMBL/GenBank/DDBJ databases">
        <title>Another draft genome of Portunus trituberculatus and its Hox gene families provides insights of decapod evolution.</title>
        <authorList>
            <person name="Jeong J.-H."/>
            <person name="Song I."/>
            <person name="Kim S."/>
            <person name="Choi T."/>
            <person name="Kim D."/>
            <person name="Ryu S."/>
            <person name="Kim W."/>
        </authorList>
    </citation>
    <scope>NUCLEOTIDE SEQUENCE [LARGE SCALE GENOMIC DNA]</scope>
    <source>
        <tissue evidence="10">Muscle</tissue>
    </source>
</reference>
<keyword evidence="2" id="KW-0723">Serine/threonine-protein kinase</keyword>
<comment type="catalytic activity">
    <reaction evidence="7">
        <text>L-threonyl-[protein] + ATP = O-phospho-L-threonyl-[protein] + ADP + H(+)</text>
        <dbReference type="Rhea" id="RHEA:46608"/>
        <dbReference type="Rhea" id="RHEA-COMP:11060"/>
        <dbReference type="Rhea" id="RHEA-COMP:11605"/>
        <dbReference type="ChEBI" id="CHEBI:15378"/>
        <dbReference type="ChEBI" id="CHEBI:30013"/>
        <dbReference type="ChEBI" id="CHEBI:30616"/>
        <dbReference type="ChEBI" id="CHEBI:61977"/>
        <dbReference type="ChEBI" id="CHEBI:456216"/>
        <dbReference type="EC" id="2.7.11.1"/>
    </reaction>
</comment>
<dbReference type="GO" id="GO:0005524">
    <property type="term" value="F:ATP binding"/>
    <property type="evidence" value="ECO:0007669"/>
    <property type="project" value="UniProtKB-KW"/>
</dbReference>
<dbReference type="PANTHER" id="PTHR13902">
    <property type="entry name" value="SERINE/THREONINE-PROTEIN KINASE WNK WITH NO LYSINE -RELATED"/>
    <property type="match status" value="1"/>
</dbReference>
<evidence type="ECO:0000256" key="4">
    <source>
        <dbReference type="ARBA" id="ARBA00022741"/>
    </source>
</evidence>
<keyword evidence="11" id="KW-1185">Reference proteome</keyword>
<evidence type="ECO:0000256" key="7">
    <source>
        <dbReference type="ARBA" id="ARBA00047899"/>
    </source>
</evidence>
<evidence type="ECO:0000256" key="5">
    <source>
        <dbReference type="ARBA" id="ARBA00022777"/>
    </source>
</evidence>
<comment type="caution">
    <text evidence="10">The sequence shown here is derived from an EMBL/GenBank/DDBJ whole genome shotgun (WGS) entry which is preliminary data.</text>
</comment>
<evidence type="ECO:0000256" key="8">
    <source>
        <dbReference type="ARBA" id="ARBA00048679"/>
    </source>
</evidence>
<accession>A0A5B7D560</accession>
<evidence type="ECO:0000313" key="10">
    <source>
        <dbReference type="EMBL" id="MPC16254.1"/>
    </source>
</evidence>
<proteinExistence type="predicted"/>
<comment type="catalytic activity">
    <reaction evidence="8">
        <text>L-seryl-[protein] + ATP = O-phospho-L-seryl-[protein] + ADP + H(+)</text>
        <dbReference type="Rhea" id="RHEA:17989"/>
        <dbReference type="Rhea" id="RHEA-COMP:9863"/>
        <dbReference type="Rhea" id="RHEA-COMP:11604"/>
        <dbReference type="ChEBI" id="CHEBI:15378"/>
        <dbReference type="ChEBI" id="CHEBI:29999"/>
        <dbReference type="ChEBI" id="CHEBI:30616"/>
        <dbReference type="ChEBI" id="CHEBI:83421"/>
        <dbReference type="ChEBI" id="CHEBI:456216"/>
        <dbReference type="EC" id="2.7.11.1"/>
    </reaction>
</comment>
<feature type="domain" description="Serine/threonine-protein kinase OSR1/WNK CCT" evidence="9">
    <location>
        <begin position="44"/>
        <end position="85"/>
    </location>
</feature>
<evidence type="ECO:0000256" key="3">
    <source>
        <dbReference type="ARBA" id="ARBA00022679"/>
    </source>
</evidence>
<dbReference type="Pfam" id="PF12202">
    <property type="entry name" value="OSR1_C"/>
    <property type="match status" value="1"/>
</dbReference>
<dbReference type="EMBL" id="VSRR010000490">
    <property type="protein sequence ID" value="MPC16254.1"/>
    <property type="molecule type" value="Genomic_DNA"/>
</dbReference>
<dbReference type="InterPro" id="IPR050588">
    <property type="entry name" value="WNK_Ser-Thr_kinase"/>
</dbReference>
<evidence type="ECO:0000313" key="11">
    <source>
        <dbReference type="Proteomes" id="UP000324222"/>
    </source>
</evidence>
<name>A0A5B7D560_PORTR</name>
<evidence type="ECO:0000256" key="2">
    <source>
        <dbReference type="ARBA" id="ARBA00022527"/>
    </source>
</evidence>